<dbReference type="Proteomes" id="UP000660675">
    <property type="component" value="Unassembled WGS sequence"/>
</dbReference>
<dbReference type="RefSeq" id="WP_189544675.1">
    <property type="nucleotide sequence ID" value="NZ_BMTF01000010.1"/>
</dbReference>
<reference evidence="2" key="1">
    <citation type="journal article" date="2019" name="Int. J. Syst. Evol. Microbiol.">
        <title>The Global Catalogue of Microorganisms (GCM) 10K type strain sequencing project: providing services to taxonomists for standard genome sequencing and annotation.</title>
        <authorList>
            <consortium name="The Broad Institute Genomics Platform"/>
            <consortium name="The Broad Institute Genome Sequencing Center for Infectious Disease"/>
            <person name="Wu L."/>
            <person name="Ma J."/>
        </authorList>
    </citation>
    <scope>NUCLEOTIDE SEQUENCE [LARGE SCALE GENOMIC DNA]</scope>
    <source>
        <strain evidence="2">JCM 4376</strain>
    </source>
</reference>
<name>A0ABQ2W0J6_9ACTN</name>
<evidence type="ECO:0000313" key="2">
    <source>
        <dbReference type="Proteomes" id="UP000660675"/>
    </source>
</evidence>
<dbReference type="EMBL" id="BMTF01000010">
    <property type="protein sequence ID" value="GGV86693.1"/>
    <property type="molecule type" value="Genomic_DNA"/>
</dbReference>
<protein>
    <submittedName>
        <fullName evidence="1">Uncharacterized protein</fullName>
    </submittedName>
</protein>
<proteinExistence type="predicted"/>
<comment type="caution">
    <text evidence="1">The sequence shown here is derived from an EMBL/GenBank/DDBJ whole genome shotgun (WGS) entry which is preliminary data.</text>
</comment>
<gene>
    <name evidence="1" type="ORF">GCM10015535_35350</name>
</gene>
<organism evidence="1 2">
    <name type="scientific">Streptomyces gelaticus</name>
    <dbReference type="NCBI Taxonomy" id="285446"/>
    <lineage>
        <taxon>Bacteria</taxon>
        <taxon>Bacillati</taxon>
        <taxon>Actinomycetota</taxon>
        <taxon>Actinomycetes</taxon>
        <taxon>Kitasatosporales</taxon>
        <taxon>Streptomycetaceae</taxon>
        <taxon>Streptomyces</taxon>
    </lineage>
</organism>
<keyword evidence="2" id="KW-1185">Reference proteome</keyword>
<evidence type="ECO:0000313" key="1">
    <source>
        <dbReference type="EMBL" id="GGV86693.1"/>
    </source>
</evidence>
<sequence>MPTDLTPVIAAATRWLSTAYPPPSGALNRALAQAQAHQAATLAAFLRYPTDLDVQLLHLLAPSGSERLDRLTGSAHYSDDTDTAWRTWVDETVVSWAACLLADPVLAARAHQALTATEHYAQAGHLQRLIHPGPRDTDAAALLRHPDLLEGIAALHRLQLVELLDVKGAGRS</sequence>
<accession>A0ABQ2W0J6</accession>